<dbReference type="Gene3D" id="3.90.470.20">
    <property type="entry name" value="4'-phosphopantetheinyl transferase domain"/>
    <property type="match status" value="1"/>
</dbReference>
<gene>
    <name evidence="3" type="ORF">HQ36_03180</name>
</gene>
<dbReference type="GO" id="GO:0000287">
    <property type="term" value="F:magnesium ion binding"/>
    <property type="evidence" value="ECO:0007669"/>
    <property type="project" value="InterPro"/>
</dbReference>
<evidence type="ECO:0000256" key="1">
    <source>
        <dbReference type="ARBA" id="ARBA00022679"/>
    </source>
</evidence>
<protein>
    <recommendedName>
        <fullName evidence="2">4'-phosphopantetheinyl transferase domain-containing protein</fullName>
    </recommendedName>
</protein>
<dbReference type="eggNOG" id="COG2091">
    <property type="taxonomic scope" value="Bacteria"/>
</dbReference>
<dbReference type="Pfam" id="PF01648">
    <property type="entry name" value="ACPS"/>
    <property type="match status" value="1"/>
</dbReference>
<dbReference type="InterPro" id="IPR037143">
    <property type="entry name" value="4-PPantetheinyl_Trfase_dom_sf"/>
</dbReference>
<evidence type="ECO:0000313" key="4">
    <source>
        <dbReference type="Proteomes" id="UP000030134"/>
    </source>
</evidence>
<dbReference type="SUPFAM" id="SSF56214">
    <property type="entry name" value="4'-phosphopantetheinyl transferase"/>
    <property type="match status" value="1"/>
</dbReference>
<feature type="domain" description="4'-phosphopantetheinyl transferase" evidence="2">
    <location>
        <begin position="79"/>
        <end position="153"/>
    </location>
</feature>
<evidence type="ECO:0000259" key="2">
    <source>
        <dbReference type="Pfam" id="PF01648"/>
    </source>
</evidence>
<dbReference type="RefSeq" id="WP_036883418.1">
    <property type="nucleotide sequence ID" value="NZ_JQZW01000008.1"/>
</dbReference>
<proteinExistence type="predicted"/>
<dbReference type="Proteomes" id="UP000030134">
    <property type="component" value="Unassembled WGS sequence"/>
</dbReference>
<comment type="caution">
    <text evidence="3">The sequence shown here is derived from an EMBL/GenBank/DDBJ whole genome shotgun (WGS) entry which is preliminary data.</text>
</comment>
<dbReference type="InterPro" id="IPR008278">
    <property type="entry name" value="4-PPantetheinyl_Trfase_dom"/>
</dbReference>
<dbReference type="AlphaFoldDB" id="A0A0A2G690"/>
<keyword evidence="4" id="KW-1185">Reference proteome</keyword>
<evidence type="ECO:0000313" key="3">
    <source>
        <dbReference type="EMBL" id="KGN97947.1"/>
    </source>
</evidence>
<name>A0A0A2G690_9PORP</name>
<keyword evidence="1" id="KW-0808">Transferase</keyword>
<dbReference type="EMBL" id="JQZW01000008">
    <property type="protein sequence ID" value="KGN97947.1"/>
    <property type="molecule type" value="Genomic_DNA"/>
</dbReference>
<dbReference type="OrthoDB" id="1190494at2"/>
<organism evidence="3 4">
    <name type="scientific">Porphyromonas gingivicanis</name>
    <dbReference type="NCBI Taxonomy" id="266762"/>
    <lineage>
        <taxon>Bacteria</taxon>
        <taxon>Pseudomonadati</taxon>
        <taxon>Bacteroidota</taxon>
        <taxon>Bacteroidia</taxon>
        <taxon>Bacteroidales</taxon>
        <taxon>Porphyromonadaceae</taxon>
        <taxon>Porphyromonas</taxon>
    </lineage>
</organism>
<dbReference type="STRING" id="266762.HQ36_03180"/>
<sequence>MEGVFVARVADLIEGATTLPRRTQEQEAVKRLLEQLLPHGKLSHTAEGAPYIEGCSGTISISHSTDFVALFLSSTARHIGIDIESKYAKVLRVAPRFMNDKELKALSKLRTHCEQERFATIIWCAKEATFKYFRSAHPDFRAYYHTLFLDSIIPFHKEESKQTLQLHYSHPTTSSARLSITVEQKELYTLAYLSDTQASTAL</sequence>
<reference evidence="3 4" key="1">
    <citation type="submission" date="2014-08" db="EMBL/GenBank/DDBJ databases">
        <title>Porphyromonas gingivicanis strain:COT-022_OH1391 Genome sequencing.</title>
        <authorList>
            <person name="Wallis C."/>
            <person name="Deusch O."/>
            <person name="O'Flynn C."/>
            <person name="Davis I."/>
            <person name="Jospin G."/>
            <person name="Darling A.E."/>
            <person name="Coil D.A."/>
            <person name="Alexiev A."/>
            <person name="Horsfall A."/>
            <person name="Kirkwood N."/>
            <person name="Harris S."/>
            <person name="Eisen J.A."/>
        </authorList>
    </citation>
    <scope>NUCLEOTIDE SEQUENCE [LARGE SCALE GENOMIC DNA]</scope>
    <source>
        <strain evidence="4">COT-022 OH1391</strain>
    </source>
</reference>
<accession>A0A0A2G690</accession>
<dbReference type="GO" id="GO:0008897">
    <property type="term" value="F:holo-[acyl-carrier-protein] synthase activity"/>
    <property type="evidence" value="ECO:0007669"/>
    <property type="project" value="InterPro"/>
</dbReference>